<evidence type="ECO:0000313" key="4">
    <source>
        <dbReference type="Proteomes" id="UP000652761"/>
    </source>
</evidence>
<reference evidence="3" key="1">
    <citation type="submission" date="2017-07" db="EMBL/GenBank/DDBJ databases">
        <title>Taro Niue Genome Assembly and Annotation.</title>
        <authorList>
            <person name="Atibalentja N."/>
            <person name="Keating K."/>
            <person name="Fields C.J."/>
        </authorList>
    </citation>
    <scope>NUCLEOTIDE SEQUENCE</scope>
    <source>
        <strain evidence="3">Niue_2</strain>
        <tissue evidence="3">Leaf</tissue>
    </source>
</reference>
<name>A0A843UWM1_COLES</name>
<keyword evidence="2" id="KW-0812">Transmembrane</keyword>
<comment type="caution">
    <text evidence="3">The sequence shown here is derived from an EMBL/GenBank/DDBJ whole genome shotgun (WGS) entry which is preliminary data.</text>
</comment>
<dbReference type="Proteomes" id="UP000652761">
    <property type="component" value="Unassembled WGS sequence"/>
</dbReference>
<dbReference type="EMBL" id="NMUH01001020">
    <property type="protein sequence ID" value="MQL87978.1"/>
    <property type="molecule type" value="Genomic_DNA"/>
</dbReference>
<feature type="transmembrane region" description="Helical" evidence="2">
    <location>
        <begin position="6"/>
        <end position="22"/>
    </location>
</feature>
<evidence type="ECO:0000256" key="1">
    <source>
        <dbReference type="SAM" id="MobiDB-lite"/>
    </source>
</evidence>
<protein>
    <submittedName>
        <fullName evidence="3">Uncharacterized protein</fullName>
    </submittedName>
</protein>
<evidence type="ECO:0000313" key="3">
    <source>
        <dbReference type="EMBL" id="MQL87978.1"/>
    </source>
</evidence>
<feature type="region of interest" description="Disordered" evidence="1">
    <location>
        <begin position="25"/>
        <end position="50"/>
    </location>
</feature>
<sequence>TSLSLAVVWSPSASFLLVLFVSREQRQSGRGGPLTAGSRTPNVRNKAVPEETPPCVGGFRAVIGYDFWEST</sequence>
<proteinExistence type="predicted"/>
<keyword evidence="4" id="KW-1185">Reference proteome</keyword>
<keyword evidence="2" id="KW-1133">Transmembrane helix</keyword>
<keyword evidence="2" id="KW-0472">Membrane</keyword>
<dbReference type="AlphaFoldDB" id="A0A843UWM1"/>
<gene>
    <name evidence="3" type="ORF">Taro_020526</name>
</gene>
<feature type="non-terminal residue" evidence="3">
    <location>
        <position position="71"/>
    </location>
</feature>
<organism evidence="3 4">
    <name type="scientific">Colocasia esculenta</name>
    <name type="common">Wild taro</name>
    <name type="synonym">Arum esculentum</name>
    <dbReference type="NCBI Taxonomy" id="4460"/>
    <lineage>
        <taxon>Eukaryota</taxon>
        <taxon>Viridiplantae</taxon>
        <taxon>Streptophyta</taxon>
        <taxon>Embryophyta</taxon>
        <taxon>Tracheophyta</taxon>
        <taxon>Spermatophyta</taxon>
        <taxon>Magnoliopsida</taxon>
        <taxon>Liliopsida</taxon>
        <taxon>Araceae</taxon>
        <taxon>Aroideae</taxon>
        <taxon>Colocasieae</taxon>
        <taxon>Colocasia</taxon>
    </lineage>
</organism>
<accession>A0A843UWM1</accession>
<evidence type="ECO:0000256" key="2">
    <source>
        <dbReference type="SAM" id="Phobius"/>
    </source>
</evidence>